<dbReference type="SUPFAM" id="SSF51905">
    <property type="entry name" value="FAD/NAD(P)-binding domain"/>
    <property type="match status" value="1"/>
</dbReference>
<keyword evidence="4" id="KW-1185">Reference proteome</keyword>
<dbReference type="Pfam" id="PF01593">
    <property type="entry name" value="Amino_oxidase"/>
    <property type="match status" value="1"/>
</dbReference>
<dbReference type="RefSeq" id="WP_259315692.1">
    <property type="nucleotide sequence ID" value="NZ_CP087164.1"/>
</dbReference>
<dbReference type="Proteomes" id="UP001162834">
    <property type="component" value="Chromosome"/>
</dbReference>
<reference evidence="3" key="1">
    <citation type="journal article" date="2022" name="Int. J. Syst. Evol. Microbiol.">
        <title>Pseudomonas aegrilactucae sp. nov. and Pseudomonas morbosilactucae sp. nov., pathogens causing bacterial rot of lettuce in Japan.</title>
        <authorList>
            <person name="Sawada H."/>
            <person name="Fujikawa T."/>
            <person name="Satou M."/>
        </authorList>
    </citation>
    <scope>NUCLEOTIDE SEQUENCE</scope>
    <source>
        <strain evidence="3">0166_1</strain>
    </source>
</reference>
<comment type="similarity">
    <text evidence="1">Belongs to the flavin monoamine oxidase family.</text>
</comment>
<dbReference type="Gene3D" id="3.50.50.60">
    <property type="entry name" value="FAD/NAD(P)-binding domain"/>
    <property type="match status" value="2"/>
</dbReference>
<dbReference type="InterPro" id="IPR002937">
    <property type="entry name" value="Amino_oxidase"/>
</dbReference>
<accession>A0A9E7C0Y3</accession>
<dbReference type="EC" id="1.4.3.24" evidence="3"/>
<evidence type="ECO:0000259" key="2">
    <source>
        <dbReference type="Pfam" id="PF01593"/>
    </source>
</evidence>
<name>A0A9E7C0Y3_9ACTN</name>
<feature type="domain" description="Amine oxidase" evidence="2">
    <location>
        <begin position="18"/>
        <end position="430"/>
    </location>
</feature>
<dbReference type="KEGG" id="sbae:DSM104329_02409"/>
<evidence type="ECO:0000256" key="1">
    <source>
        <dbReference type="ARBA" id="ARBA00005995"/>
    </source>
</evidence>
<evidence type="ECO:0000313" key="3">
    <source>
        <dbReference type="EMBL" id="UGS36012.1"/>
    </source>
</evidence>
<proteinExistence type="inferred from homology"/>
<dbReference type="AlphaFoldDB" id="A0A9E7C0Y3"/>
<dbReference type="InterPro" id="IPR036188">
    <property type="entry name" value="FAD/NAD-bd_sf"/>
</dbReference>
<dbReference type="InterPro" id="IPR050703">
    <property type="entry name" value="Flavin_MAO"/>
</dbReference>
<dbReference type="EMBL" id="CP087164">
    <property type="protein sequence ID" value="UGS36012.1"/>
    <property type="molecule type" value="Genomic_DNA"/>
</dbReference>
<gene>
    <name evidence="3" type="primary">pao_5</name>
    <name evidence="3" type="ORF">DSM104329_02409</name>
</gene>
<sequence length="441" mass="47228">MTSAPGTSADVVVIGAGFAGLAAARDLRDAGRSVLVLEGRDRLGGRTWRRPFASTNQPIEMGGTWVAPQYQPWVAEEMRRYGLRLAEHALMPSRFVWRFDGAITPGFPLSGQELYELERALYRIIEAAHRIDVERPRDLQALADLDVSVEQFLRAEPMSRRTYEFLSAFGSLGSGAASDEWSALTALSLIAASDRSAYAWFAAVVDKLEGGTQSLLDALVEDGDPVLETSARVTHVRQDEGAVTVTCEDGRTYSAGAAIVTAPVNVWRDIAFDPPLSDAKAALARDGHPNRMGKVWALVEGVPEDAMGFGPGNDLLFVAPQYRVGDAVLIVGFSSPPCLLDVTDGAAVGEAVRAYFPGARVAAVDAHDWVADPFARGGWLTYRPGQATRLMSAVQEPDTRVCFAGADIANGWIGWIDGALESGRRAAGQALSIANQNHGGS</sequence>
<protein>
    <submittedName>
        <fullName evidence="3">Pseudooxynicotine oxidase</fullName>
        <ecNumber evidence="3">1.4.3.24</ecNumber>
    </submittedName>
</protein>
<evidence type="ECO:0000313" key="4">
    <source>
        <dbReference type="Proteomes" id="UP001162834"/>
    </source>
</evidence>
<dbReference type="PANTHER" id="PTHR43563:SF1">
    <property type="entry name" value="AMINE OXIDASE [FLAVIN-CONTAINING] B"/>
    <property type="match status" value="1"/>
</dbReference>
<dbReference type="Gene3D" id="3.90.660.10">
    <property type="match status" value="2"/>
</dbReference>
<dbReference type="PANTHER" id="PTHR43563">
    <property type="entry name" value="AMINE OXIDASE"/>
    <property type="match status" value="1"/>
</dbReference>
<organism evidence="3 4">
    <name type="scientific">Capillimicrobium parvum</name>
    <dbReference type="NCBI Taxonomy" id="2884022"/>
    <lineage>
        <taxon>Bacteria</taxon>
        <taxon>Bacillati</taxon>
        <taxon>Actinomycetota</taxon>
        <taxon>Thermoleophilia</taxon>
        <taxon>Solirubrobacterales</taxon>
        <taxon>Capillimicrobiaceae</taxon>
        <taxon>Capillimicrobium</taxon>
    </lineage>
</organism>
<keyword evidence="3" id="KW-0560">Oxidoreductase</keyword>
<dbReference type="GO" id="GO:0016491">
    <property type="term" value="F:oxidoreductase activity"/>
    <property type="evidence" value="ECO:0007669"/>
    <property type="project" value="UniProtKB-KW"/>
</dbReference>